<organism evidence="1 2">
    <name type="scientific">Colletotrichum zoysiae</name>
    <dbReference type="NCBI Taxonomy" id="1216348"/>
    <lineage>
        <taxon>Eukaryota</taxon>
        <taxon>Fungi</taxon>
        <taxon>Dikarya</taxon>
        <taxon>Ascomycota</taxon>
        <taxon>Pezizomycotina</taxon>
        <taxon>Sordariomycetes</taxon>
        <taxon>Hypocreomycetidae</taxon>
        <taxon>Glomerellales</taxon>
        <taxon>Glomerellaceae</taxon>
        <taxon>Colletotrichum</taxon>
        <taxon>Colletotrichum graminicola species complex</taxon>
    </lineage>
</organism>
<protein>
    <submittedName>
        <fullName evidence="1">Uncharacterized protein</fullName>
    </submittedName>
</protein>
<reference evidence="1" key="1">
    <citation type="submission" date="2021-06" db="EMBL/GenBank/DDBJ databases">
        <title>Comparative genomics, transcriptomics and evolutionary studies reveal genomic signatures of adaptation to plant cell wall in hemibiotrophic fungi.</title>
        <authorList>
            <consortium name="DOE Joint Genome Institute"/>
            <person name="Baroncelli R."/>
            <person name="Diaz J.F."/>
            <person name="Benocci T."/>
            <person name="Peng M."/>
            <person name="Battaglia E."/>
            <person name="Haridas S."/>
            <person name="Andreopoulos W."/>
            <person name="Labutti K."/>
            <person name="Pangilinan J."/>
            <person name="Floch G.L."/>
            <person name="Makela M.R."/>
            <person name="Henrissat B."/>
            <person name="Grigoriev I.V."/>
            <person name="Crouch J.A."/>
            <person name="De Vries R.P."/>
            <person name="Sukno S.A."/>
            <person name="Thon M.R."/>
        </authorList>
    </citation>
    <scope>NUCLEOTIDE SEQUENCE</scope>
    <source>
        <strain evidence="1">MAFF235873</strain>
    </source>
</reference>
<dbReference type="AlphaFoldDB" id="A0AAD9LZQ7"/>
<proteinExistence type="predicted"/>
<keyword evidence="2" id="KW-1185">Reference proteome</keyword>
<accession>A0AAD9LZQ7</accession>
<gene>
    <name evidence="1" type="ORF">LX32DRAFT_463633</name>
</gene>
<dbReference type="Proteomes" id="UP001232148">
    <property type="component" value="Unassembled WGS sequence"/>
</dbReference>
<evidence type="ECO:0000313" key="1">
    <source>
        <dbReference type="EMBL" id="KAK2026922.1"/>
    </source>
</evidence>
<name>A0AAD9LZQ7_9PEZI</name>
<sequence>MPSDGSGSENPCYWYQPAGYCQQDYESSTPRYAGSVDSHTAYSSASQSSGYSSGSGSQSYYTHVPYNSPSYDEMGMPRADSEISSPSAYTTLTTFSRGILQQQAVYMPNRPMLHCEFQPWTGCGEQFQLDEVDAWIRHTDYEHLQGNFPAKCICWFCDDFVFSTQDCPDARYNFTNRMKHIADHILDGDCFEQRRPDFHYLDHVYTTGKISRQAFEWAKDANEGPRPLGEVHSWDWRPARREPAIVMTAGSERRQRKRYS</sequence>
<comment type="caution">
    <text evidence="1">The sequence shown here is derived from an EMBL/GenBank/DDBJ whole genome shotgun (WGS) entry which is preliminary data.</text>
</comment>
<evidence type="ECO:0000313" key="2">
    <source>
        <dbReference type="Proteomes" id="UP001232148"/>
    </source>
</evidence>
<dbReference type="EMBL" id="MU842905">
    <property type="protein sequence ID" value="KAK2026922.1"/>
    <property type="molecule type" value="Genomic_DNA"/>
</dbReference>